<dbReference type="OMA" id="FDAYIIR"/>
<evidence type="ECO:0008006" key="7">
    <source>
        <dbReference type="Google" id="ProtNLM"/>
    </source>
</evidence>
<dbReference type="AlphaFoldDB" id="A0A8S1NGE0"/>
<feature type="repeat" description="TPR" evidence="3">
    <location>
        <begin position="262"/>
        <end position="295"/>
    </location>
</feature>
<sequence>MIKSQQKTSSTRFQNRQRSTDTYLNSQILKLQSQHQFQQLLQKAYSMHFQTQQQEFPKSKISQFVYQVIQKQPKTFLQESKNNISNVIQNANSKNQNTIIKNHSNKQHSISYYNNDNGYQKENEDIMNYINHLSNISFKDSINKQGNLNQVKYIKQCSENSKKIVEGKKMIRQGKIKEALNYFEKVIQTCDDPEIRFQIAIQYFDQQEFSQVILNLNQLIQEHPLFNKKAYIILSMAFKKLNLMNESLNILNLCIQNFAKYFDAYIIRGKLYIKIQKFDKALGDFMIAIQLKPNKAVGYIGQGDCFRMMNNVEISIQAYTQAIKLEDQFKRSGLIKRTLLYLEQKDYESAMKDISQVIEINDQDSDALYLKGFICTKKNEIQEATLAYEQAIKHNNSKKAVSKSLYELAKRLIQQKDFYEAQYQLRRAEHLDIDKRFIENIKQFTEGVILLMKTKFDEGVNLLTELLSNNQIEDFLKRLIVQYRSYGYFCLSKYQQSLLDLDSLDQLEKPSIYNKLILEGIMSTISNQFELSLGYFVKASKLMPNKMEPYFYRAVTLVKFYCQLIPKDDQERKNKFLNDAIRLLNLALKINENSNLFFCRGIIQFSLNRLDDSLSDINKAIDKSQENVAKQFYVRGLVQVCRQQYKQGLNDFSIAINLDESYSEVYLCRAKVFLILKDTNHAYYDLQQFQESCLKVQDQILIGNLFYQMGAFEEAIQSYSNIINSEKCLQALYQRAKTFITIKELNNAIQDLQKLVEYSNDIAPFVDLNVLQQLKLISIINCGQIQLSNSIDCLNQFIKNGNEGKIFKTQDIIFYRSLFEFYLKQFDIALISFLESYQIYQTSDNIVIKQQTEQKHINRVYNQLEFQFNLSILQLLSGQNSLAIENLKELKNNLQEKEQKNLLQLFIELLIDDQNEETELRTELSQLTNLIILSQDNRLCNVYPMIKIPLKKYKQNLQTRLSFCLPQIEIPEMLPQFDLKLLENISPLLVENKPEAPWIQRLDNNGVIFTQDIYNANDLDLKSTTRQSYEESEFQQFQNQLNNKLEKEDFVMFGQDVFKQQTNIDKKN</sequence>
<dbReference type="InterPro" id="IPR019734">
    <property type="entry name" value="TPR_rpt"/>
</dbReference>
<dbReference type="InterPro" id="IPR050498">
    <property type="entry name" value="Ycf3"/>
</dbReference>
<dbReference type="Proteomes" id="UP000688137">
    <property type="component" value="Unassembled WGS sequence"/>
</dbReference>
<feature type="coiled-coil region" evidence="4">
    <location>
        <begin position="873"/>
        <end position="904"/>
    </location>
</feature>
<dbReference type="Pfam" id="PF13181">
    <property type="entry name" value="TPR_8"/>
    <property type="match status" value="1"/>
</dbReference>
<evidence type="ECO:0000313" key="6">
    <source>
        <dbReference type="Proteomes" id="UP000688137"/>
    </source>
</evidence>
<name>A0A8S1NGE0_PARPR</name>
<proteinExistence type="predicted"/>
<keyword evidence="2 3" id="KW-0802">TPR repeat</keyword>
<protein>
    <recommendedName>
        <fullName evidence="7">Tetratricopeptide repeat protein</fullName>
    </recommendedName>
</protein>
<keyword evidence="4" id="KW-0175">Coiled coil</keyword>
<accession>A0A8S1NGE0</accession>
<reference evidence="5" key="1">
    <citation type="submission" date="2021-01" db="EMBL/GenBank/DDBJ databases">
        <authorList>
            <consortium name="Genoscope - CEA"/>
            <person name="William W."/>
        </authorList>
    </citation>
    <scope>NUCLEOTIDE SEQUENCE</scope>
</reference>
<dbReference type="PANTHER" id="PTHR44858:SF1">
    <property type="entry name" value="UDP-N-ACETYLGLUCOSAMINE--PEPTIDE N-ACETYLGLUCOSAMINYLTRANSFERASE SPINDLY-RELATED"/>
    <property type="match status" value="1"/>
</dbReference>
<evidence type="ECO:0000256" key="1">
    <source>
        <dbReference type="ARBA" id="ARBA00022737"/>
    </source>
</evidence>
<evidence type="ECO:0000256" key="3">
    <source>
        <dbReference type="PROSITE-ProRule" id="PRU00339"/>
    </source>
</evidence>
<keyword evidence="6" id="KW-1185">Reference proteome</keyword>
<gene>
    <name evidence="5" type="ORF">PPRIM_AZ9-3.1.T0890051</name>
</gene>
<comment type="caution">
    <text evidence="5">The sequence shown here is derived from an EMBL/GenBank/DDBJ whole genome shotgun (WGS) entry which is preliminary data.</text>
</comment>
<dbReference type="PROSITE" id="PS50005">
    <property type="entry name" value="TPR"/>
    <property type="match status" value="1"/>
</dbReference>
<evidence type="ECO:0000313" key="5">
    <source>
        <dbReference type="EMBL" id="CAD8091768.1"/>
    </source>
</evidence>
<evidence type="ECO:0000256" key="2">
    <source>
        <dbReference type="ARBA" id="ARBA00022803"/>
    </source>
</evidence>
<dbReference type="PANTHER" id="PTHR44858">
    <property type="entry name" value="TETRATRICOPEPTIDE REPEAT PROTEIN 6"/>
    <property type="match status" value="1"/>
</dbReference>
<dbReference type="EMBL" id="CAJJDM010000092">
    <property type="protein sequence ID" value="CAD8091768.1"/>
    <property type="molecule type" value="Genomic_DNA"/>
</dbReference>
<keyword evidence="1" id="KW-0677">Repeat</keyword>
<evidence type="ECO:0000256" key="4">
    <source>
        <dbReference type="SAM" id="Coils"/>
    </source>
</evidence>
<organism evidence="5 6">
    <name type="scientific">Paramecium primaurelia</name>
    <dbReference type="NCBI Taxonomy" id="5886"/>
    <lineage>
        <taxon>Eukaryota</taxon>
        <taxon>Sar</taxon>
        <taxon>Alveolata</taxon>
        <taxon>Ciliophora</taxon>
        <taxon>Intramacronucleata</taxon>
        <taxon>Oligohymenophorea</taxon>
        <taxon>Peniculida</taxon>
        <taxon>Parameciidae</taxon>
        <taxon>Paramecium</taxon>
    </lineage>
</organism>
<dbReference type="SMART" id="SM00028">
    <property type="entry name" value="TPR"/>
    <property type="match status" value="9"/>
</dbReference>